<evidence type="ECO:0000259" key="2">
    <source>
        <dbReference type="PROSITE" id="PS50110"/>
    </source>
</evidence>
<dbReference type="InterPro" id="IPR007492">
    <property type="entry name" value="LytTR_DNA-bd_dom"/>
</dbReference>
<accession>A0A7Y8XYK9</accession>
<dbReference type="InterPro" id="IPR051271">
    <property type="entry name" value="2C-system_Tx_regulators"/>
</dbReference>
<dbReference type="GO" id="GO:0003677">
    <property type="term" value="F:DNA binding"/>
    <property type="evidence" value="ECO:0007669"/>
    <property type="project" value="InterPro"/>
</dbReference>
<reference evidence="3 4" key="1">
    <citation type="submission" date="2020-07" db="EMBL/GenBank/DDBJ databases">
        <authorList>
            <person name="Sun Q."/>
        </authorList>
    </citation>
    <scope>NUCLEOTIDE SEQUENCE [LARGE SCALE GENOMIC DNA]</scope>
    <source>
        <strain evidence="3 4">MAH-1</strain>
    </source>
</reference>
<feature type="domain" description="Response regulatory" evidence="2">
    <location>
        <begin position="5"/>
        <end position="118"/>
    </location>
</feature>
<dbReference type="InterPro" id="IPR011006">
    <property type="entry name" value="CheY-like_superfamily"/>
</dbReference>
<organism evidence="3 4">
    <name type="scientific">Flavobacterium agri</name>
    <dbReference type="NCBI Taxonomy" id="2743471"/>
    <lineage>
        <taxon>Bacteria</taxon>
        <taxon>Pseudomonadati</taxon>
        <taxon>Bacteroidota</taxon>
        <taxon>Flavobacteriia</taxon>
        <taxon>Flavobacteriales</taxon>
        <taxon>Flavobacteriaceae</taxon>
        <taxon>Flavobacterium</taxon>
    </lineage>
</organism>
<name>A0A7Y8XYK9_9FLAO</name>
<keyword evidence="4" id="KW-1185">Reference proteome</keyword>
<proteinExistence type="predicted"/>
<comment type="caution">
    <text evidence="3">The sequence shown here is derived from an EMBL/GenBank/DDBJ whole genome shotgun (WGS) entry which is preliminary data.</text>
</comment>
<dbReference type="InterPro" id="IPR001789">
    <property type="entry name" value="Sig_transdc_resp-reg_receiver"/>
</dbReference>
<gene>
    <name evidence="3" type="ORF">HZF10_00230</name>
</gene>
<dbReference type="Pfam" id="PF04397">
    <property type="entry name" value="LytTR"/>
    <property type="match status" value="1"/>
</dbReference>
<dbReference type="PANTHER" id="PTHR45526:SF1">
    <property type="entry name" value="TRANSCRIPTIONAL REGULATORY PROTEIN DCUR-RELATED"/>
    <property type="match status" value="1"/>
</dbReference>
<dbReference type="RefSeq" id="WP_176004150.1">
    <property type="nucleotide sequence ID" value="NZ_JABWMI010000001.1"/>
</dbReference>
<evidence type="ECO:0000256" key="1">
    <source>
        <dbReference type="PROSITE-ProRule" id="PRU00169"/>
    </source>
</evidence>
<dbReference type="SUPFAM" id="SSF52172">
    <property type="entry name" value="CheY-like"/>
    <property type="match status" value="1"/>
</dbReference>
<dbReference type="Gene3D" id="2.40.50.1020">
    <property type="entry name" value="LytTr DNA-binding domain"/>
    <property type="match status" value="1"/>
</dbReference>
<dbReference type="SMART" id="SM00448">
    <property type="entry name" value="REC"/>
    <property type="match status" value="1"/>
</dbReference>
<evidence type="ECO:0000313" key="3">
    <source>
        <dbReference type="EMBL" id="NYA69327.1"/>
    </source>
</evidence>
<dbReference type="GO" id="GO:0000156">
    <property type="term" value="F:phosphorelay response regulator activity"/>
    <property type="evidence" value="ECO:0007669"/>
    <property type="project" value="TreeGrafter"/>
</dbReference>
<protein>
    <submittedName>
        <fullName evidence="3">Response regulator</fullName>
    </submittedName>
</protein>
<evidence type="ECO:0000313" key="4">
    <source>
        <dbReference type="Proteomes" id="UP000535020"/>
    </source>
</evidence>
<sequence>MKPITVFLVDDETDSREVMAALLSRHFPDLRIVGEASNAEDAYHGIQKSKPDLVFLDIQMPKGDGFSLLRRFTEIPFEVIFVTSFDQFAINAIRFSALDYLLKPVEIFDLQRAVKRAVEVIGKKLDNSVRIVNLLHGLDEKADASIAVHSGDKVRLLPTRDVVFIEGDGRYSHVSMCNGERFTTAIYLKDFEDYFGEASFFVRISKDRLLNVNHIVSYTKGEPCIIQTVTGEAFETSRRRKQDVLARISRK</sequence>
<dbReference type="Pfam" id="PF00072">
    <property type="entry name" value="Response_reg"/>
    <property type="match status" value="1"/>
</dbReference>
<dbReference type="Gene3D" id="3.40.50.2300">
    <property type="match status" value="1"/>
</dbReference>
<dbReference type="PROSITE" id="PS50110">
    <property type="entry name" value="RESPONSE_REGULATORY"/>
    <property type="match status" value="1"/>
</dbReference>
<dbReference type="PANTHER" id="PTHR45526">
    <property type="entry name" value="TRANSCRIPTIONAL REGULATORY PROTEIN DPIA"/>
    <property type="match status" value="1"/>
</dbReference>
<dbReference type="AlphaFoldDB" id="A0A7Y8XYK9"/>
<dbReference type="EMBL" id="JACBJI010000001">
    <property type="protein sequence ID" value="NYA69327.1"/>
    <property type="molecule type" value="Genomic_DNA"/>
</dbReference>
<dbReference type="Proteomes" id="UP000535020">
    <property type="component" value="Unassembled WGS sequence"/>
</dbReference>
<keyword evidence="1" id="KW-0597">Phosphoprotein</keyword>
<dbReference type="SMART" id="SM00850">
    <property type="entry name" value="LytTR"/>
    <property type="match status" value="1"/>
</dbReference>
<feature type="modified residue" description="4-aspartylphosphate" evidence="1">
    <location>
        <position position="57"/>
    </location>
</feature>